<dbReference type="InterPro" id="IPR002884">
    <property type="entry name" value="P_dom"/>
</dbReference>
<keyword evidence="2 5" id="KW-0645">Protease</keyword>
<dbReference type="Gene3D" id="2.60.120.260">
    <property type="entry name" value="Galactose-binding domain-like"/>
    <property type="match status" value="1"/>
</dbReference>
<feature type="domain" description="P/Homo B" evidence="10">
    <location>
        <begin position="565"/>
        <end position="686"/>
    </location>
</feature>
<reference evidence="11 12" key="1">
    <citation type="submission" date="2023-08" db="EMBL/GenBank/DDBJ databases">
        <title>The whole genome sequence of Lysobacter yananisis.</title>
        <authorList>
            <person name="Sun H."/>
        </authorList>
    </citation>
    <scope>NUCLEOTIDE SEQUENCE [LARGE SCALE GENOMIC DNA]</scope>
    <source>
        <strain evidence="11 12">SNNU513</strain>
    </source>
</reference>
<feature type="compositionally biased region" description="Basic and acidic residues" evidence="7">
    <location>
        <begin position="222"/>
        <end position="232"/>
    </location>
</feature>
<comment type="similarity">
    <text evidence="1 5 6">Belongs to the peptidase S8 family.</text>
</comment>
<evidence type="ECO:0000313" key="12">
    <source>
        <dbReference type="Proteomes" id="UP001229313"/>
    </source>
</evidence>
<keyword evidence="12" id="KW-1185">Reference proteome</keyword>
<proteinExistence type="inferred from homology"/>
<dbReference type="Pfam" id="PF01483">
    <property type="entry name" value="P_proprotein"/>
    <property type="match status" value="1"/>
</dbReference>
<keyword evidence="3 5" id="KW-0378">Hydrolase</keyword>
<accession>A0ABY9P3Z2</accession>
<feature type="region of interest" description="Disordered" evidence="7">
    <location>
        <begin position="210"/>
        <end position="240"/>
    </location>
</feature>
<dbReference type="Proteomes" id="UP001229313">
    <property type="component" value="Chromosome"/>
</dbReference>
<dbReference type="InterPro" id="IPR023827">
    <property type="entry name" value="Peptidase_S8_Asp-AS"/>
</dbReference>
<dbReference type="PROSITE" id="PS50093">
    <property type="entry name" value="PKD"/>
    <property type="match status" value="1"/>
</dbReference>
<dbReference type="InterPro" id="IPR050131">
    <property type="entry name" value="Peptidase_S8_subtilisin-like"/>
</dbReference>
<evidence type="ECO:0000256" key="4">
    <source>
        <dbReference type="ARBA" id="ARBA00022825"/>
    </source>
</evidence>
<evidence type="ECO:0000256" key="6">
    <source>
        <dbReference type="RuleBase" id="RU003355"/>
    </source>
</evidence>
<dbReference type="PROSITE" id="PS00138">
    <property type="entry name" value="SUBTILASE_SER"/>
    <property type="match status" value="1"/>
</dbReference>
<dbReference type="InterPro" id="IPR036852">
    <property type="entry name" value="Peptidase_S8/S53_dom_sf"/>
</dbReference>
<evidence type="ECO:0000256" key="3">
    <source>
        <dbReference type="ARBA" id="ARBA00022801"/>
    </source>
</evidence>
<evidence type="ECO:0000259" key="10">
    <source>
        <dbReference type="PROSITE" id="PS51829"/>
    </source>
</evidence>
<sequence>MSLRSAIRHRPHLLAAATALALASLAAPSFAGEAHLGALKADGSYSRFIVKYKNDSAAASGGAALTRSLDAAAAKLALPAASKGARVGLRQVRRMLVPGASVIASDRALGRDEAAAVMRQIAADPNVQFVQVDGLRRALATPNDPTFSNQWHYADSAVGIRAPTAWNSSTGTGIVVAVIDSGILSHTDLNANILPGYDMISSTTGFSDAECREAGGSPGCGKSDDGDGRDSNPNDSSNIVHGTHVAGTIAAVTNNGAGGAGVAYNAKVVPIRTLGNQGFGSDSDIADAVVWASGGTVAGVPANANPAEIINLSLGGPAPCTDTPAWQAAIDAAIANGSTVVVAAGNSNIDVAGFTPASCNGVIRVAASNKAGSRASYSNYGATIHVTAPGGENGIFGPSSTEGIISTVSGNAYGPMAGTSMAAPHVAGIAALIQAAASSPRTPAQILQILQSTARPIAANKCSGGCGSGLVDAAAAVAAAGGGTPGNQAPVANFASSANGLTVSFTDSSTDSDGSIASRSWDFGDGTTSTATSPSKTYSAAGTYTVKLTVVDNAGASNTKTATVTVGSSGGVQTYTNGTDANIPDNNATGITSSISVTGRSGNAPSNAQVAVDIVHTYQGDLIVDLIAPDGSVYNLHNRTGSSTDNIKKTYTVNLSSEALNGSWKLRAADRAAVDTGYINSWSVTF</sequence>
<evidence type="ECO:0000256" key="7">
    <source>
        <dbReference type="SAM" id="MobiDB-lite"/>
    </source>
</evidence>
<evidence type="ECO:0000256" key="5">
    <source>
        <dbReference type="PROSITE-ProRule" id="PRU01240"/>
    </source>
</evidence>
<dbReference type="SUPFAM" id="SSF49785">
    <property type="entry name" value="Galactose-binding domain-like"/>
    <property type="match status" value="1"/>
</dbReference>
<evidence type="ECO:0000256" key="2">
    <source>
        <dbReference type="ARBA" id="ARBA00022670"/>
    </source>
</evidence>
<dbReference type="InterPro" id="IPR008979">
    <property type="entry name" value="Galactose-bd-like_sf"/>
</dbReference>
<evidence type="ECO:0000259" key="9">
    <source>
        <dbReference type="PROSITE" id="PS50093"/>
    </source>
</evidence>
<keyword evidence="4 5" id="KW-0720">Serine protease</keyword>
<dbReference type="PRINTS" id="PR00723">
    <property type="entry name" value="SUBTILISIN"/>
</dbReference>
<dbReference type="InterPro" id="IPR000601">
    <property type="entry name" value="PKD_dom"/>
</dbReference>
<feature type="active site" description="Charge relay system" evidence="5">
    <location>
        <position position="420"/>
    </location>
</feature>
<dbReference type="Gene3D" id="2.60.40.10">
    <property type="entry name" value="Immunoglobulins"/>
    <property type="match status" value="1"/>
</dbReference>
<dbReference type="PANTHER" id="PTHR43806">
    <property type="entry name" value="PEPTIDASE S8"/>
    <property type="match status" value="1"/>
</dbReference>
<dbReference type="PROSITE" id="PS51892">
    <property type="entry name" value="SUBTILASE"/>
    <property type="match status" value="1"/>
</dbReference>
<dbReference type="Pfam" id="PF18911">
    <property type="entry name" value="PKD_4"/>
    <property type="match status" value="1"/>
</dbReference>
<feature type="active site" description="Charge relay system" evidence="5">
    <location>
        <position position="241"/>
    </location>
</feature>
<name>A0ABY9P3Z2_9GAMM</name>
<dbReference type="PANTHER" id="PTHR43806:SF11">
    <property type="entry name" value="CEREVISIN-RELATED"/>
    <property type="match status" value="1"/>
</dbReference>
<evidence type="ECO:0000256" key="1">
    <source>
        <dbReference type="ARBA" id="ARBA00011073"/>
    </source>
</evidence>
<dbReference type="InterPro" id="IPR013783">
    <property type="entry name" value="Ig-like_fold"/>
</dbReference>
<dbReference type="SMART" id="SM00089">
    <property type="entry name" value="PKD"/>
    <property type="match status" value="1"/>
</dbReference>
<feature type="domain" description="PKD" evidence="9">
    <location>
        <begin position="486"/>
        <end position="566"/>
    </location>
</feature>
<feature type="active site" description="Charge relay system" evidence="5">
    <location>
        <position position="180"/>
    </location>
</feature>
<dbReference type="InterPro" id="IPR035986">
    <property type="entry name" value="PKD_dom_sf"/>
</dbReference>
<dbReference type="PROSITE" id="PS00137">
    <property type="entry name" value="SUBTILASE_HIS"/>
    <property type="match status" value="1"/>
</dbReference>
<dbReference type="EMBL" id="CP133568">
    <property type="protein sequence ID" value="WMT01063.1"/>
    <property type="molecule type" value="Genomic_DNA"/>
</dbReference>
<organism evidence="11 12">
    <name type="scientific">Lysobacter yananisis</name>
    <dbReference type="NCBI Taxonomy" id="1003114"/>
    <lineage>
        <taxon>Bacteria</taxon>
        <taxon>Pseudomonadati</taxon>
        <taxon>Pseudomonadota</taxon>
        <taxon>Gammaproteobacteria</taxon>
        <taxon>Lysobacterales</taxon>
        <taxon>Lysobacteraceae</taxon>
        <taxon>Lysobacter</taxon>
    </lineage>
</organism>
<feature type="signal peptide" evidence="8">
    <location>
        <begin position="1"/>
        <end position="31"/>
    </location>
</feature>
<dbReference type="InterPro" id="IPR023828">
    <property type="entry name" value="Peptidase_S8_Ser-AS"/>
</dbReference>
<dbReference type="PROSITE" id="PS00136">
    <property type="entry name" value="SUBTILASE_ASP"/>
    <property type="match status" value="1"/>
</dbReference>
<dbReference type="CDD" id="cd00146">
    <property type="entry name" value="PKD"/>
    <property type="match status" value="1"/>
</dbReference>
<protein>
    <submittedName>
        <fullName evidence="11">S8 family serine peptidase</fullName>
    </submittedName>
</protein>
<evidence type="ECO:0000256" key="8">
    <source>
        <dbReference type="SAM" id="SignalP"/>
    </source>
</evidence>
<dbReference type="Pfam" id="PF00082">
    <property type="entry name" value="Peptidase_S8"/>
    <property type="match status" value="1"/>
</dbReference>
<dbReference type="SUPFAM" id="SSF49299">
    <property type="entry name" value="PKD domain"/>
    <property type="match status" value="1"/>
</dbReference>
<feature type="chain" id="PRO_5046684199" evidence="8">
    <location>
        <begin position="32"/>
        <end position="686"/>
    </location>
</feature>
<dbReference type="InterPro" id="IPR022398">
    <property type="entry name" value="Peptidase_S8_His-AS"/>
</dbReference>
<dbReference type="InterPro" id="IPR015500">
    <property type="entry name" value="Peptidase_S8_subtilisin-rel"/>
</dbReference>
<dbReference type="InterPro" id="IPR022409">
    <property type="entry name" value="PKD/Chitinase_dom"/>
</dbReference>
<dbReference type="Gene3D" id="3.40.50.200">
    <property type="entry name" value="Peptidase S8/S53 domain"/>
    <property type="match status" value="1"/>
</dbReference>
<gene>
    <name evidence="11" type="ORF">RDV84_13700</name>
</gene>
<evidence type="ECO:0000313" key="11">
    <source>
        <dbReference type="EMBL" id="WMT01063.1"/>
    </source>
</evidence>
<keyword evidence="8" id="KW-0732">Signal</keyword>
<dbReference type="SUPFAM" id="SSF52743">
    <property type="entry name" value="Subtilisin-like"/>
    <property type="match status" value="1"/>
</dbReference>
<dbReference type="PROSITE" id="PS51829">
    <property type="entry name" value="P_HOMO_B"/>
    <property type="match status" value="1"/>
</dbReference>
<dbReference type="InterPro" id="IPR000209">
    <property type="entry name" value="Peptidase_S8/S53_dom"/>
</dbReference>